<dbReference type="EMBL" id="CP032339">
    <property type="protein sequence ID" value="QCO07985.1"/>
    <property type="molecule type" value="Genomic_DNA"/>
</dbReference>
<accession>A0A0P0EI42</accession>
<reference evidence="2 3" key="1">
    <citation type="submission" date="2018-09" db="EMBL/GenBank/DDBJ databases">
        <title>Whole genome based analysis of evolution and adaptive divergence in Indian and Brazilian strains of Azospirillum brasilense.</title>
        <authorList>
            <person name="Singh C."/>
            <person name="Tripathi A.K."/>
        </authorList>
    </citation>
    <scope>NUCLEOTIDE SEQUENCE [LARGE SCALE GENOMIC DNA]</scope>
    <source>
        <strain evidence="2 3">MTCC4038</strain>
    </source>
</reference>
<reference evidence="1 4" key="2">
    <citation type="submission" date="2023-11" db="EMBL/GenBank/DDBJ databases">
        <title>MicrobeMod: A computational toolkit for identifying prokaryotic methylation and restriction-modification with nanopore sequencing.</title>
        <authorList>
            <person name="Crits-Christoph A."/>
            <person name="Kang S.C."/>
            <person name="Lee H."/>
            <person name="Ostrov N."/>
        </authorList>
    </citation>
    <scope>NUCLEOTIDE SEQUENCE [LARGE SCALE GENOMIC DNA]</scope>
    <source>
        <strain evidence="1 4">ATCC 29145</strain>
    </source>
</reference>
<name>A0A0P0EI42_AZOBR</name>
<dbReference type="AlphaFoldDB" id="A0A0P0EI42"/>
<dbReference type="Gene3D" id="3.30.160.140">
    <property type="entry name" value="Shew3726-like"/>
    <property type="match status" value="1"/>
</dbReference>
<protein>
    <submittedName>
        <fullName evidence="2">DUF1488 family protein</fullName>
    </submittedName>
</protein>
<evidence type="ECO:0000313" key="3">
    <source>
        <dbReference type="Proteomes" id="UP000298774"/>
    </source>
</evidence>
<dbReference type="EMBL" id="JAWXYC010000004">
    <property type="protein sequence ID" value="MDX5954115.1"/>
    <property type="molecule type" value="Genomic_DNA"/>
</dbReference>
<dbReference type="KEGG" id="abf:AMK58_08155"/>
<dbReference type="InterPro" id="IPR036692">
    <property type="entry name" value="Shew3726-like_sf"/>
</dbReference>
<keyword evidence="4" id="KW-1185">Reference proteome</keyword>
<gene>
    <name evidence="2" type="ORF">D3868_02325</name>
    <name evidence="1" type="ORF">SIM66_23360</name>
</gene>
<proteinExistence type="predicted"/>
<dbReference type="Proteomes" id="UP001277471">
    <property type="component" value="Unassembled WGS sequence"/>
</dbReference>
<dbReference type="RefSeq" id="WP_035674633.1">
    <property type="nucleotide sequence ID" value="NZ_CP012914.1"/>
</dbReference>
<evidence type="ECO:0000313" key="2">
    <source>
        <dbReference type="EMBL" id="QCO07985.1"/>
    </source>
</evidence>
<sequence length="94" mass="10728">MPLFVFPEDPSWNEEADAVEFAVEVGEYHGRVFVPRRALQTLAGHLPKPDEALQYVCMNRPVFDKAVEARIMDRKLDPDANVHLTARDVRRVAP</sequence>
<dbReference type="SUPFAM" id="SSF160272">
    <property type="entry name" value="Shew3726-like"/>
    <property type="match status" value="1"/>
</dbReference>
<dbReference type="GeneID" id="56452003"/>
<evidence type="ECO:0000313" key="1">
    <source>
        <dbReference type="EMBL" id="MDX5954115.1"/>
    </source>
</evidence>
<evidence type="ECO:0000313" key="4">
    <source>
        <dbReference type="Proteomes" id="UP001277471"/>
    </source>
</evidence>
<dbReference type="Proteomes" id="UP000298774">
    <property type="component" value="Chromosome"/>
</dbReference>
<organism evidence="2 3">
    <name type="scientific">Azospirillum brasilense</name>
    <dbReference type="NCBI Taxonomy" id="192"/>
    <lineage>
        <taxon>Bacteria</taxon>
        <taxon>Pseudomonadati</taxon>
        <taxon>Pseudomonadota</taxon>
        <taxon>Alphaproteobacteria</taxon>
        <taxon>Rhodospirillales</taxon>
        <taxon>Azospirillaceae</taxon>
        <taxon>Azospirillum</taxon>
    </lineage>
</organism>